<evidence type="ECO:0000256" key="10">
    <source>
        <dbReference type="ARBA" id="ARBA00023158"/>
    </source>
</evidence>
<dbReference type="Pfam" id="PF18441">
    <property type="entry name" value="Hen1_Lam_C"/>
    <property type="match status" value="1"/>
</dbReference>
<keyword evidence="16" id="KW-1185">Reference proteome</keyword>
<dbReference type="Gene3D" id="3.10.50.40">
    <property type="match status" value="1"/>
</dbReference>
<dbReference type="GO" id="GO:0003755">
    <property type="term" value="F:peptidyl-prolyl cis-trans isomerase activity"/>
    <property type="evidence" value="ECO:0007669"/>
    <property type="project" value="InterPro"/>
</dbReference>
<accession>A0AAP0HQW0</accession>
<feature type="domain" description="Small RNA 2'-O-methyltransferase Hen1 La-motif C-terminal" evidence="14">
    <location>
        <begin position="230"/>
        <end position="364"/>
    </location>
</feature>
<dbReference type="FunFam" id="3.40.50.150:FF:000215">
    <property type="entry name" value="Hua enhancer1"/>
    <property type="match status" value="1"/>
</dbReference>
<reference evidence="15 16" key="1">
    <citation type="submission" date="2024-01" db="EMBL/GenBank/DDBJ databases">
        <title>Genome assemblies of Stephania.</title>
        <authorList>
            <person name="Yang L."/>
        </authorList>
    </citation>
    <scope>NUCLEOTIDE SEQUENCE [LARGE SCALE GENOMIC DNA]</scope>
    <source>
        <strain evidence="15">YNDBR</strain>
        <tissue evidence="15">Leaf</tissue>
    </source>
</reference>
<evidence type="ECO:0000256" key="7">
    <source>
        <dbReference type="ARBA" id="ARBA00022723"/>
    </source>
</evidence>
<dbReference type="Gene3D" id="3.30.160.20">
    <property type="match status" value="1"/>
</dbReference>
<evidence type="ECO:0000256" key="11">
    <source>
        <dbReference type="ARBA" id="ARBA00035025"/>
    </source>
</evidence>
<dbReference type="AlphaFoldDB" id="A0AAP0HQW0"/>
<dbReference type="PANTHER" id="PTHR21404">
    <property type="entry name" value="HEN1"/>
    <property type="match status" value="1"/>
</dbReference>
<keyword evidence="10" id="KW-0943">RNA-mediated gene silencing</keyword>
<keyword evidence="5" id="KW-0808">Transferase</keyword>
<feature type="domain" description="HEN1 double-stranded RNA binding" evidence="13">
    <location>
        <begin position="367"/>
        <end position="511"/>
    </location>
</feature>
<dbReference type="GO" id="GO:0030422">
    <property type="term" value="P:siRNA processing"/>
    <property type="evidence" value="ECO:0007669"/>
    <property type="project" value="TreeGrafter"/>
</dbReference>
<evidence type="ECO:0000313" key="16">
    <source>
        <dbReference type="Proteomes" id="UP001420932"/>
    </source>
</evidence>
<proteinExistence type="inferred from homology"/>
<keyword evidence="7" id="KW-0479">Metal-binding</keyword>
<dbReference type="SUPFAM" id="SSF54534">
    <property type="entry name" value="FKBP-like"/>
    <property type="match status" value="1"/>
</dbReference>
<evidence type="ECO:0000313" key="15">
    <source>
        <dbReference type="EMBL" id="KAK9093256.1"/>
    </source>
</evidence>
<evidence type="ECO:0000256" key="9">
    <source>
        <dbReference type="ARBA" id="ARBA00022884"/>
    </source>
</evidence>
<dbReference type="InterPro" id="IPR046357">
    <property type="entry name" value="PPIase_dom_sf"/>
</dbReference>
<dbReference type="GO" id="GO:0005737">
    <property type="term" value="C:cytoplasm"/>
    <property type="evidence" value="ECO:0007669"/>
    <property type="project" value="TreeGrafter"/>
</dbReference>
<comment type="catalytic activity">
    <reaction evidence="12">
        <text>small RNA 3'-end nucleotide + S-adenosyl-L-methionine = small RNA 3'-end 2'-O-methylnucleotide + S-adenosyl-L-homocysteine + H(+)</text>
        <dbReference type="Rhea" id="RHEA:37887"/>
        <dbReference type="Rhea" id="RHEA-COMP:10415"/>
        <dbReference type="Rhea" id="RHEA-COMP:10416"/>
        <dbReference type="ChEBI" id="CHEBI:15378"/>
        <dbReference type="ChEBI" id="CHEBI:57856"/>
        <dbReference type="ChEBI" id="CHEBI:59789"/>
        <dbReference type="ChEBI" id="CHEBI:74896"/>
        <dbReference type="ChEBI" id="CHEBI:74898"/>
        <dbReference type="EC" id="2.1.1.386"/>
    </reaction>
</comment>
<dbReference type="InterPro" id="IPR026610">
    <property type="entry name" value="Hen1"/>
</dbReference>
<evidence type="ECO:0000256" key="3">
    <source>
        <dbReference type="ARBA" id="ARBA00021330"/>
    </source>
</evidence>
<dbReference type="InterPro" id="IPR029063">
    <property type="entry name" value="SAM-dependent_MTases_sf"/>
</dbReference>
<name>A0AAP0HQW0_9MAGN</name>
<dbReference type="EMBL" id="JBBNAF010000012">
    <property type="protein sequence ID" value="KAK9093256.1"/>
    <property type="molecule type" value="Genomic_DNA"/>
</dbReference>
<dbReference type="GO" id="GO:0001510">
    <property type="term" value="P:RNA methylation"/>
    <property type="evidence" value="ECO:0007669"/>
    <property type="project" value="InterPro"/>
</dbReference>
<dbReference type="PANTHER" id="PTHR21404:SF3">
    <property type="entry name" value="SMALL RNA 2'-O-METHYLTRANSFERASE"/>
    <property type="match status" value="1"/>
</dbReference>
<dbReference type="Pfam" id="PF17842">
    <property type="entry name" value="dsRBD2"/>
    <property type="match status" value="1"/>
</dbReference>
<dbReference type="Pfam" id="PF21224">
    <property type="entry name" value="Hen1_LCD"/>
    <property type="match status" value="1"/>
</dbReference>
<dbReference type="GO" id="GO:0090486">
    <property type="term" value="F:small RNA 2'-O-methyltransferase activity"/>
    <property type="evidence" value="ECO:0007669"/>
    <property type="project" value="UniProtKB-EC"/>
</dbReference>
<comment type="cofactor">
    <cofactor evidence="1">
        <name>Mg(2+)</name>
        <dbReference type="ChEBI" id="CHEBI:18420"/>
    </cofactor>
</comment>
<evidence type="ECO:0000256" key="1">
    <source>
        <dbReference type="ARBA" id="ARBA00001946"/>
    </source>
</evidence>
<dbReference type="Gene3D" id="3.40.50.150">
    <property type="entry name" value="Vaccinia Virus protein VP39"/>
    <property type="match status" value="1"/>
</dbReference>
<dbReference type="SUPFAM" id="SSF54768">
    <property type="entry name" value="dsRNA-binding domain-like"/>
    <property type="match status" value="1"/>
</dbReference>
<gene>
    <name evidence="15" type="ORF">Syun_028167</name>
</gene>
<dbReference type="GO" id="GO:0005634">
    <property type="term" value="C:nucleus"/>
    <property type="evidence" value="ECO:0007669"/>
    <property type="project" value="TreeGrafter"/>
</dbReference>
<dbReference type="GO" id="GO:0046872">
    <property type="term" value="F:metal ion binding"/>
    <property type="evidence" value="ECO:0007669"/>
    <property type="project" value="UniProtKB-KW"/>
</dbReference>
<evidence type="ECO:0000256" key="2">
    <source>
        <dbReference type="ARBA" id="ARBA00009026"/>
    </source>
</evidence>
<evidence type="ECO:0000256" key="4">
    <source>
        <dbReference type="ARBA" id="ARBA00022603"/>
    </source>
</evidence>
<evidence type="ECO:0000256" key="8">
    <source>
        <dbReference type="ARBA" id="ARBA00022842"/>
    </source>
</evidence>
<keyword evidence="4" id="KW-0489">Methyltransferase</keyword>
<comment type="similarity">
    <text evidence="2">Belongs to the methyltransferase superfamily. HEN1 family.</text>
</comment>
<evidence type="ECO:0000256" key="5">
    <source>
        <dbReference type="ARBA" id="ARBA00022679"/>
    </source>
</evidence>
<sequence>MVYGPMESVEKKPVATPKTIINQKYGDMALYQTEEVKEPVQNGCPGLSIQQHVPCLFRCRLQLPEFSVTSEPFKRKKDAEQSAAKLALEKLGIELTASNFTIEQAWDELVARVSFLFSDEFLSSSHLSSSHPLTGHFKEVIGKKDPCQRSIPVSILATCDSKLNNLCKSIDNKSECDIQLNVSLIMRAAGLSGSVSISEGRLSLWRQMPHSLEAIQGLLERYTGSAEGILIKALYIPCSMEKPVQPISLNISSSVYYMDIIAHKLGAMDTSQLLVSRVVGKASSEMRLYFCAPKAPLNLIITSDVPQVKEAVELQPNLNGRACYFSGQIIHGDAIMATIGFTRKSLDLFHEDISLGTYYRMLIGRLPDGGYKLSREAILAADLPVTFTRSNWRGSFPRDLLCAFCRQNWLSEPKLSTVCMDGQTNSPKMSETCKKLKSSKPDKIAEYTNGHAASDTNGHDVQSVESAFKCEVKISSRNGDLIMECSSEETYRKQSDALQNAALKALSWLSKNLKQKEKRFDKSSNAEDILGIHVNYSTLLKEFALFLSIHAVPDSAVLQKCNFTESVCMDQLKQKQQDGLYSLAIEGPESNVCPSNGSLACISYYVLIIREGEFLKETLERSDEFEFEIGVGAVIPQLEACVNQMSLNQSAHFFTVLPHPHFILAANGDIAESLPPLSLKNCCLEFSVTLLRVTEPLENRMEEALFSPSLSKQRVEYALKHINESGATNLVDFGCGSGSLLESLMDYPTALQKMVGVDISKKSLSRAAKVLHSKLSALSGHVPPSTSIKSAQLYDGSILGFDHRLFGVDIGTCLEVIEHMEEYQAHLFGDVVLGSFCPSILIVSTPNYEYNPILQRTTLPNQPNQTEEGEDKNQLLPCRFRNHDHKFEWTREQFHCWATALASQHNYSVEFSGVGGSGDQEPGFASQIAVFRKDKMHELNQKQHFRGGDSAKPYELIWEWPISSSQQNLQSDNL</sequence>
<evidence type="ECO:0000256" key="12">
    <source>
        <dbReference type="ARBA" id="ARBA00048418"/>
    </source>
</evidence>
<dbReference type="SUPFAM" id="SSF53335">
    <property type="entry name" value="S-adenosyl-L-methionine-dependent methyltransferases"/>
    <property type="match status" value="1"/>
</dbReference>
<evidence type="ECO:0000256" key="6">
    <source>
        <dbReference type="ARBA" id="ARBA00022691"/>
    </source>
</evidence>
<comment type="caution">
    <text evidence="15">The sequence shown here is derived from an EMBL/GenBank/DDBJ whole genome shotgun (WGS) entry which is preliminary data.</text>
</comment>
<evidence type="ECO:0000259" key="14">
    <source>
        <dbReference type="Pfam" id="PF18441"/>
    </source>
</evidence>
<evidence type="ECO:0000259" key="13">
    <source>
        <dbReference type="Pfam" id="PF17842"/>
    </source>
</evidence>
<dbReference type="EC" id="2.1.1.386" evidence="11"/>
<dbReference type="InterPro" id="IPR040870">
    <property type="entry name" value="HEN1_dsRBD2"/>
</dbReference>
<dbReference type="Proteomes" id="UP001420932">
    <property type="component" value="Unassembled WGS sequence"/>
</dbReference>
<keyword evidence="8" id="KW-0460">Magnesium</keyword>
<organism evidence="15 16">
    <name type="scientific">Stephania yunnanensis</name>
    <dbReference type="NCBI Taxonomy" id="152371"/>
    <lineage>
        <taxon>Eukaryota</taxon>
        <taxon>Viridiplantae</taxon>
        <taxon>Streptophyta</taxon>
        <taxon>Embryophyta</taxon>
        <taxon>Tracheophyta</taxon>
        <taxon>Spermatophyta</taxon>
        <taxon>Magnoliopsida</taxon>
        <taxon>Ranunculales</taxon>
        <taxon>Menispermaceae</taxon>
        <taxon>Menispermoideae</taxon>
        <taxon>Cissampelideae</taxon>
        <taxon>Stephania</taxon>
    </lineage>
</organism>
<dbReference type="InterPro" id="IPR040813">
    <property type="entry name" value="Hen1_Lam_C"/>
</dbReference>
<protein>
    <recommendedName>
        <fullName evidence="3">Small RNA 2'-O-methyltransferase</fullName>
        <ecNumber evidence="11">2.1.1.386</ecNumber>
    </recommendedName>
</protein>
<keyword evidence="6" id="KW-0949">S-adenosyl-L-methionine</keyword>
<keyword evidence="9" id="KW-0694">RNA-binding</keyword>
<dbReference type="GO" id="GO:0003723">
    <property type="term" value="F:RNA binding"/>
    <property type="evidence" value="ECO:0007669"/>
    <property type="project" value="UniProtKB-KW"/>
</dbReference>